<proteinExistence type="predicted"/>
<dbReference type="Proteomes" id="UP000321291">
    <property type="component" value="Chromosome"/>
</dbReference>
<reference evidence="2 3" key="1">
    <citation type="journal article" date="2017" name="Int. J. Syst. Evol. Microbiol.">
        <title>Arachidicoccus ginsenosidivorans sp. nov., with ginsenoside-converting activity isolated from ginseng cultivating soil.</title>
        <authorList>
            <person name="Siddiqi M.Z."/>
            <person name="Aslam Z."/>
            <person name="Im W.T."/>
        </authorList>
    </citation>
    <scope>NUCLEOTIDE SEQUENCE [LARGE SCALE GENOMIC DNA]</scope>
    <source>
        <strain evidence="2 3">Gsoil 809</strain>
    </source>
</reference>
<feature type="region of interest" description="Disordered" evidence="1">
    <location>
        <begin position="48"/>
        <end position="127"/>
    </location>
</feature>
<dbReference type="EMBL" id="CP042434">
    <property type="protein sequence ID" value="QEC71095.1"/>
    <property type="molecule type" value="Genomic_DNA"/>
</dbReference>
<gene>
    <name evidence="2" type="ORF">FSB73_04765</name>
</gene>
<dbReference type="AlphaFoldDB" id="A0A5B8VJA7"/>
<feature type="compositionally biased region" description="Basic and acidic residues" evidence="1">
    <location>
        <begin position="89"/>
        <end position="98"/>
    </location>
</feature>
<dbReference type="RefSeq" id="WP_146780353.1">
    <property type="nucleotide sequence ID" value="NZ_CP042434.1"/>
</dbReference>
<name>A0A5B8VJA7_9BACT</name>
<evidence type="ECO:0000256" key="1">
    <source>
        <dbReference type="SAM" id="MobiDB-lite"/>
    </source>
</evidence>
<sequence length="137" mass="14231">MDFWLSVLISAAFLLASCKNNGQNKAALNPSDTAGLAAFNAQKTADSLAALSSEQPSQAANSEQRSSSQAFTSANDQGNDESSGAVKSVNDDNGKYVDDNSAGAVAGDDGGQKQLRPKRKNSAMPLKARLLVPDLAR</sequence>
<keyword evidence="3" id="KW-1185">Reference proteome</keyword>
<feature type="compositionally biased region" description="Polar residues" evidence="1">
    <location>
        <begin position="48"/>
        <end position="82"/>
    </location>
</feature>
<dbReference type="KEGG" id="agi:FSB73_04765"/>
<accession>A0A5B8VJA7</accession>
<evidence type="ECO:0000313" key="2">
    <source>
        <dbReference type="EMBL" id="QEC71095.1"/>
    </source>
</evidence>
<evidence type="ECO:0000313" key="3">
    <source>
        <dbReference type="Proteomes" id="UP000321291"/>
    </source>
</evidence>
<protein>
    <submittedName>
        <fullName evidence="2">Uncharacterized protein</fullName>
    </submittedName>
</protein>
<organism evidence="2 3">
    <name type="scientific">Arachidicoccus ginsenosidivorans</name>
    <dbReference type="NCBI Taxonomy" id="496057"/>
    <lineage>
        <taxon>Bacteria</taxon>
        <taxon>Pseudomonadati</taxon>
        <taxon>Bacteroidota</taxon>
        <taxon>Chitinophagia</taxon>
        <taxon>Chitinophagales</taxon>
        <taxon>Chitinophagaceae</taxon>
        <taxon>Arachidicoccus</taxon>
    </lineage>
</organism>